<keyword evidence="2" id="KW-1185">Reference proteome</keyword>
<name>A0A7I9WNW8_9MYCO</name>
<sequence>MNDGATAVSLVLSHYIVDGIGSALAVSEASLGMRRDLGYFEPQSRSWIKAAVQDLAQTLTDGPGVARAVVVAAHEARRRREDVPRSGLPDAAMNNFTQAEARVITPSVTIQVKLAEWNNRAQGLNGSTNTLAAALTAQIDVMMGRRGDNGNDVPLLLTVNDRQTLDDARAVAVTFARLKLDPKNLTDDLTGSRALIKHALVELDKTPDRSSDLVALAPFTPTSAWRKLIDYALNDPEKPAVCSTLGDTGHAAIRPDGTLCDTVFARGISQHMTASWLNRIGSLLHVYCGTAAELGTVAICVNAYHPGSVHNKADLREIVVRALSEFGLTGDVG</sequence>
<reference evidence="1 2" key="1">
    <citation type="journal article" date="2019" name="Emerg. Microbes Infect.">
        <title>Comprehensive subspecies identification of 175 nontuberculous mycobacteria species based on 7547 genomic profiles.</title>
        <authorList>
            <person name="Matsumoto Y."/>
            <person name="Kinjo T."/>
            <person name="Motooka D."/>
            <person name="Nabeya D."/>
            <person name="Jung N."/>
            <person name="Uechi K."/>
            <person name="Horii T."/>
            <person name="Iida T."/>
            <person name="Fujita J."/>
            <person name="Nakamura S."/>
        </authorList>
    </citation>
    <scope>NUCLEOTIDE SEQUENCE [LARGE SCALE GENOMIC DNA]</scope>
    <source>
        <strain evidence="1 2">JCM 13392</strain>
    </source>
</reference>
<dbReference type="Proteomes" id="UP000465241">
    <property type="component" value="Unassembled WGS sequence"/>
</dbReference>
<dbReference type="RefSeq" id="WP_193489964.1">
    <property type="nucleotide sequence ID" value="NZ_BLKT01000003.1"/>
</dbReference>
<accession>A0A7I9WNW8</accession>
<evidence type="ECO:0000313" key="2">
    <source>
        <dbReference type="Proteomes" id="UP000465241"/>
    </source>
</evidence>
<comment type="caution">
    <text evidence="1">The sequence shown here is derived from an EMBL/GenBank/DDBJ whole genome shotgun (WGS) entry which is preliminary data.</text>
</comment>
<proteinExistence type="predicted"/>
<dbReference type="EMBL" id="BLKT01000003">
    <property type="protein sequence ID" value="GFG59441.1"/>
    <property type="molecule type" value="Genomic_DNA"/>
</dbReference>
<evidence type="ECO:0000313" key="1">
    <source>
        <dbReference type="EMBL" id="GFG59441.1"/>
    </source>
</evidence>
<dbReference type="AlphaFoldDB" id="A0A7I9WNW8"/>
<organism evidence="1 2">
    <name type="scientific">Mycolicibacterium murale</name>
    <dbReference type="NCBI Taxonomy" id="182220"/>
    <lineage>
        <taxon>Bacteria</taxon>
        <taxon>Bacillati</taxon>
        <taxon>Actinomycetota</taxon>
        <taxon>Actinomycetes</taxon>
        <taxon>Mycobacteriales</taxon>
        <taxon>Mycobacteriaceae</taxon>
        <taxon>Mycolicibacterium</taxon>
    </lineage>
</organism>
<gene>
    <name evidence="1" type="ORF">MMUR_35770</name>
</gene>
<protein>
    <submittedName>
        <fullName evidence="1">Uncharacterized protein</fullName>
    </submittedName>
</protein>